<keyword evidence="2" id="KW-1185">Reference proteome</keyword>
<evidence type="ECO:0000313" key="2">
    <source>
        <dbReference type="Proteomes" id="UP001732700"/>
    </source>
</evidence>
<accession>A0ACD5TZH4</accession>
<reference evidence="1" key="1">
    <citation type="submission" date="2021-05" db="EMBL/GenBank/DDBJ databases">
        <authorList>
            <person name="Scholz U."/>
            <person name="Mascher M."/>
            <person name="Fiebig A."/>
        </authorList>
    </citation>
    <scope>NUCLEOTIDE SEQUENCE [LARGE SCALE GENOMIC DNA]</scope>
</reference>
<protein>
    <submittedName>
        <fullName evidence="1">Uncharacterized protein</fullName>
    </submittedName>
</protein>
<evidence type="ECO:0000313" key="1">
    <source>
        <dbReference type="EnsemblPlants" id="AVESA.00010b.r2.1DG0151860.1.CDS.1"/>
    </source>
</evidence>
<organism evidence="1 2">
    <name type="scientific">Avena sativa</name>
    <name type="common">Oat</name>
    <dbReference type="NCBI Taxonomy" id="4498"/>
    <lineage>
        <taxon>Eukaryota</taxon>
        <taxon>Viridiplantae</taxon>
        <taxon>Streptophyta</taxon>
        <taxon>Embryophyta</taxon>
        <taxon>Tracheophyta</taxon>
        <taxon>Spermatophyta</taxon>
        <taxon>Magnoliopsida</taxon>
        <taxon>Liliopsida</taxon>
        <taxon>Poales</taxon>
        <taxon>Poaceae</taxon>
        <taxon>BOP clade</taxon>
        <taxon>Pooideae</taxon>
        <taxon>Poodae</taxon>
        <taxon>Poeae</taxon>
        <taxon>Poeae Chloroplast Group 1 (Aveneae type)</taxon>
        <taxon>Aveninae</taxon>
        <taxon>Avena</taxon>
    </lineage>
</organism>
<dbReference type="EnsemblPlants" id="AVESA.00010b.r2.1DG0151860.1">
    <property type="protein sequence ID" value="AVESA.00010b.r2.1DG0151860.1.CDS.1"/>
    <property type="gene ID" value="AVESA.00010b.r2.1DG0151860"/>
</dbReference>
<sequence>MHASLGHPMRFNLDRLCFFSYCAAKGIAFLLVCGVLVALALLFIYKCTKMCLNIPSPRARPVVQYYRVVQYRVVPDHVIRHTSIERFLAKMAKENHPIRFTAEQLTGYTGNYSAQLGRGGFGTVYRGVLPNGLAVAVKVLHDPRTSEEQFKAEMGTIGTTHHVNLVRLYGYCFQGDTHALVYEFMEHGALNAYLSAHGAGVSMATVAEIATGVARGLRYLHEECQRKIVHYDIKPDNVLLDATLTPKVADFGLARLVSRADTHDSVSRPRGGTPGFGAPEVWRELRVTEKCDVYSFGMLLLDIVCRGRNLLVVDADAASDGSQQWFPMVAWTKYQGGELMELLAPTADRHRDDEPWRCRELVERLCKVAFWCVQERPPARPFMSAVVKMLEGEMNIAPPPYPFNHLFGPPSAMASSLNTMPS</sequence>
<reference evidence="1" key="2">
    <citation type="submission" date="2025-09" db="UniProtKB">
        <authorList>
            <consortium name="EnsemblPlants"/>
        </authorList>
    </citation>
    <scope>IDENTIFICATION</scope>
</reference>
<dbReference type="Proteomes" id="UP001732700">
    <property type="component" value="Chromosome 1D"/>
</dbReference>
<proteinExistence type="predicted"/>
<name>A0ACD5TZH4_AVESA</name>